<dbReference type="SMART" id="SM00256">
    <property type="entry name" value="FBOX"/>
    <property type="match status" value="1"/>
</dbReference>
<proteinExistence type="predicted"/>
<dbReference type="SUPFAM" id="SSF81383">
    <property type="entry name" value="F-box domain"/>
    <property type="match status" value="1"/>
</dbReference>
<dbReference type="Pfam" id="PF12937">
    <property type="entry name" value="F-box-like"/>
    <property type="match status" value="1"/>
</dbReference>
<evidence type="ECO:0000313" key="3">
    <source>
        <dbReference type="WBParaSite" id="BXY_0021000.1"/>
    </source>
</evidence>
<dbReference type="WBParaSite" id="BXY_0021000.1">
    <property type="protein sequence ID" value="BXY_0021000.1"/>
    <property type="gene ID" value="BXY_0021000"/>
</dbReference>
<dbReference type="InterPro" id="IPR001810">
    <property type="entry name" value="F-box_dom"/>
</dbReference>
<accession>A0A1I7RHN2</accession>
<evidence type="ECO:0000259" key="1">
    <source>
        <dbReference type="PROSITE" id="PS50181"/>
    </source>
</evidence>
<organism evidence="2 3">
    <name type="scientific">Bursaphelenchus xylophilus</name>
    <name type="common">Pinewood nematode worm</name>
    <name type="synonym">Aphelenchoides xylophilus</name>
    <dbReference type="NCBI Taxonomy" id="6326"/>
    <lineage>
        <taxon>Eukaryota</taxon>
        <taxon>Metazoa</taxon>
        <taxon>Ecdysozoa</taxon>
        <taxon>Nematoda</taxon>
        <taxon>Chromadorea</taxon>
        <taxon>Rhabditida</taxon>
        <taxon>Tylenchina</taxon>
        <taxon>Tylenchomorpha</taxon>
        <taxon>Aphelenchoidea</taxon>
        <taxon>Aphelenchoididae</taxon>
        <taxon>Bursaphelenchus</taxon>
    </lineage>
</organism>
<sequence>MQELMELMGEDGEDEELNRLLGEIEQEGELERVLEYEEELDEEDARNFGVVKVRTLGKEQDSLPPVVNLFPGGEDRRRAVRGNRAVTSVVKPSRKVPSTMLVPLEDLGEGDDLNSWYLPMSALVHVFSYLSRDDLDRCEMVNKTWRSIVQHHPSRMRKRKFNVLELSTNKEFSIAFYYKQYRRRVVVKKYFKTFDIDSVAQEQLEKFRWPKRYSYECGHRYHRNRNVTADVVPYTRVCTQRSPLIYDRYQNYSKKLFTPPLEYYDLLKHYLRNGEVRDLILRNFSLTEFFVEQWLNYFGEYMKVDTLILHNVSLKHISSTTFHRFCGTVIVARHYHLEHLRNALPQHVSKDLVMTPGIVHCDSLVIGSIKGRHPRRLLPLDNFVSHLNGEALLEMAKWRIKNKVGSGISLKTSCGIREAQAIVMEYKLLYTQCTFEERASLFKLFHIEDASFTTPDIAEMD</sequence>
<dbReference type="Gene3D" id="1.20.1280.50">
    <property type="match status" value="1"/>
</dbReference>
<name>A0A1I7RHN2_BURXY</name>
<feature type="domain" description="F-box" evidence="1">
    <location>
        <begin position="112"/>
        <end position="160"/>
    </location>
</feature>
<protein>
    <submittedName>
        <fullName evidence="3">F-box domain-containing protein</fullName>
    </submittedName>
</protein>
<dbReference type="InterPro" id="IPR036047">
    <property type="entry name" value="F-box-like_dom_sf"/>
</dbReference>
<dbReference type="Proteomes" id="UP000095284">
    <property type="component" value="Unplaced"/>
</dbReference>
<dbReference type="PROSITE" id="PS50181">
    <property type="entry name" value="FBOX"/>
    <property type="match status" value="1"/>
</dbReference>
<reference evidence="3" key="1">
    <citation type="submission" date="2016-11" db="UniProtKB">
        <authorList>
            <consortium name="WormBaseParasite"/>
        </authorList>
    </citation>
    <scope>IDENTIFICATION</scope>
</reference>
<evidence type="ECO:0000313" key="2">
    <source>
        <dbReference type="Proteomes" id="UP000095284"/>
    </source>
</evidence>
<dbReference type="AlphaFoldDB" id="A0A1I7RHN2"/>